<sequence>MTGLRITVLPGDGIGPEVVAQALAVLDAVAPEVEVDVLDRVNATTFARTGAALTDDDLARIRASDALLLGAIGDPSVRSPDYARGVLLRLRFELDLYVNQRPAVLLHARLSPLRDPARRGIDCVIVRENTEGAYTGIGGTLRKWTPHETAIDADVSTYHGVSRVIEHAFRIARREVCVVDKANAVPFGGELWQRCWREAAGRHPGIATSHLYVDVAAMTLVSDPTRFDVVVASNAHGDILSDVAAAVAGGLGAAPSANLDPATGFGLYEPVHGSAPDIAGTGVANPLGAIASLAMLLADHGHEDQAQAIQTAIRSTVDKRRCTPDLGGALTTEQAAAAVIAELA</sequence>
<dbReference type="Gene3D" id="3.40.718.10">
    <property type="entry name" value="Isopropylmalate Dehydrogenase"/>
    <property type="match status" value="1"/>
</dbReference>
<evidence type="ECO:0000256" key="1">
    <source>
        <dbReference type="ARBA" id="ARBA00001936"/>
    </source>
</evidence>
<keyword evidence="6" id="KW-0464">Manganese</keyword>
<evidence type="ECO:0000259" key="7">
    <source>
        <dbReference type="SMART" id="SM01329"/>
    </source>
</evidence>
<dbReference type="Pfam" id="PF00180">
    <property type="entry name" value="Iso_dh"/>
    <property type="match status" value="1"/>
</dbReference>
<comment type="cofactor">
    <cofactor evidence="2">
        <name>Mg(2+)</name>
        <dbReference type="ChEBI" id="CHEBI:18420"/>
    </cofactor>
</comment>
<reference evidence="8 9" key="1">
    <citation type="submission" date="2019-03" db="EMBL/GenBank/DDBJ databases">
        <title>Genomic Encyclopedia of Type Strains, Phase IV (KMG-IV): sequencing the most valuable type-strain genomes for metagenomic binning, comparative biology and taxonomic classification.</title>
        <authorList>
            <person name="Goeker M."/>
        </authorList>
    </citation>
    <scope>NUCLEOTIDE SEQUENCE [LARGE SCALE GENOMIC DNA]</scope>
    <source>
        <strain evidence="8 9">DSM 45361</strain>
    </source>
</reference>
<keyword evidence="9" id="KW-1185">Reference proteome</keyword>
<keyword evidence="3" id="KW-0479">Metal-binding</keyword>
<comment type="caution">
    <text evidence="8">The sequence shown here is derived from an EMBL/GenBank/DDBJ whole genome shotgun (WGS) entry which is preliminary data.</text>
</comment>
<keyword evidence="5" id="KW-0520">NAD</keyword>
<evidence type="ECO:0000256" key="5">
    <source>
        <dbReference type="ARBA" id="ARBA00023027"/>
    </source>
</evidence>
<dbReference type="SMART" id="SM01329">
    <property type="entry name" value="Iso_dh"/>
    <property type="match status" value="1"/>
</dbReference>
<dbReference type="Proteomes" id="UP000295444">
    <property type="component" value="Unassembled WGS sequence"/>
</dbReference>
<dbReference type="EMBL" id="SNXZ01000002">
    <property type="protein sequence ID" value="TDQ00490.1"/>
    <property type="molecule type" value="Genomic_DNA"/>
</dbReference>
<dbReference type="GO" id="GO:0016491">
    <property type="term" value="F:oxidoreductase activity"/>
    <property type="evidence" value="ECO:0007669"/>
    <property type="project" value="UniProtKB-KW"/>
</dbReference>
<dbReference type="InterPro" id="IPR024084">
    <property type="entry name" value="IsoPropMal-DH-like_dom"/>
</dbReference>
<gene>
    <name evidence="8" type="ORF">EV186_102351</name>
</gene>
<evidence type="ECO:0000256" key="4">
    <source>
        <dbReference type="ARBA" id="ARBA00023002"/>
    </source>
</evidence>
<dbReference type="RefSeq" id="WP_208115563.1">
    <property type="nucleotide sequence ID" value="NZ_SNXZ01000002.1"/>
</dbReference>
<dbReference type="PANTHER" id="PTHR43275:SF1">
    <property type="entry name" value="D-MALATE DEHYDROGENASE [DECARBOXYLATING]"/>
    <property type="match status" value="1"/>
</dbReference>
<dbReference type="InterPro" id="IPR050501">
    <property type="entry name" value="ICDH/IPMDH"/>
</dbReference>
<dbReference type="PANTHER" id="PTHR43275">
    <property type="entry name" value="D-MALATE DEHYDROGENASE [DECARBOXYLATING]"/>
    <property type="match status" value="1"/>
</dbReference>
<feature type="domain" description="Isopropylmalate dehydrogenase-like" evidence="7">
    <location>
        <begin position="5"/>
        <end position="339"/>
    </location>
</feature>
<comment type="cofactor">
    <cofactor evidence="1">
        <name>Mn(2+)</name>
        <dbReference type="ChEBI" id="CHEBI:29035"/>
    </cofactor>
</comment>
<protein>
    <submittedName>
        <fullName evidence="8">3-isopropylmalate dehydrogenase</fullName>
    </submittedName>
</protein>
<evidence type="ECO:0000256" key="6">
    <source>
        <dbReference type="ARBA" id="ARBA00023211"/>
    </source>
</evidence>
<evidence type="ECO:0000256" key="3">
    <source>
        <dbReference type="ARBA" id="ARBA00022723"/>
    </source>
</evidence>
<dbReference type="AlphaFoldDB" id="A0A4R6SG43"/>
<dbReference type="SUPFAM" id="SSF53659">
    <property type="entry name" value="Isocitrate/Isopropylmalate dehydrogenase-like"/>
    <property type="match status" value="1"/>
</dbReference>
<organism evidence="8 9">
    <name type="scientific">Labedaea rhizosphaerae</name>
    <dbReference type="NCBI Taxonomy" id="598644"/>
    <lineage>
        <taxon>Bacteria</taxon>
        <taxon>Bacillati</taxon>
        <taxon>Actinomycetota</taxon>
        <taxon>Actinomycetes</taxon>
        <taxon>Pseudonocardiales</taxon>
        <taxon>Pseudonocardiaceae</taxon>
        <taxon>Labedaea</taxon>
    </lineage>
</organism>
<evidence type="ECO:0000313" key="9">
    <source>
        <dbReference type="Proteomes" id="UP000295444"/>
    </source>
</evidence>
<dbReference type="GO" id="GO:0046872">
    <property type="term" value="F:metal ion binding"/>
    <property type="evidence" value="ECO:0007669"/>
    <property type="project" value="UniProtKB-KW"/>
</dbReference>
<accession>A0A4R6SG43</accession>
<evidence type="ECO:0000256" key="2">
    <source>
        <dbReference type="ARBA" id="ARBA00001946"/>
    </source>
</evidence>
<proteinExistence type="predicted"/>
<evidence type="ECO:0000313" key="8">
    <source>
        <dbReference type="EMBL" id="TDQ00490.1"/>
    </source>
</evidence>
<name>A0A4R6SG43_LABRH</name>
<keyword evidence="4" id="KW-0560">Oxidoreductase</keyword>